<dbReference type="HOGENOM" id="CLU_2394656_0_0_3"/>
<protein>
    <submittedName>
        <fullName evidence="2">Uncharacterized protein</fullName>
    </submittedName>
</protein>
<dbReference type="eggNOG" id="ENOG5034ABP">
    <property type="taxonomic scope" value="Bacteria"/>
</dbReference>
<name>B4W3E8_9CYAN</name>
<evidence type="ECO:0000313" key="2">
    <source>
        <dbReference type="EMBL" id="EDX71258.1"/>
    </source>
</evidence>
<keyword evidence="1" id="KW-0175">Coiled coil</keyword>
<sequence>MLLTRQQLKAKKRNAKRLSQLLQDARRELEHNILTLEDTVLDQGIWQMSDILPSQNAHSVIGEILAIADAWEQLNHFEIEEKLAHIEGKFYQN</sequence>
<accession>B4W3E8</accession>
<gene>
    <name evidence="2" type="ORF">MC7420_3373</name>
</gene>
<dbReference type="RefSeq" id="WP_006105790.1">
    <property type="nucleotide sequence ID" value="NZ_DS989874.1"/>
</dbReference>
<feature type="coiled-coil region" evidence="1">
    <location>
        <begin position="5"/>
        <end position="39"/>
    </location>
</feature>
<keyword evidence="3" id="KW-1185">Reference proteome</keyword>
<reference evidence="2 3" key="1">
    <citation type="submission" date="2008-07" db="EMBL/GenBank/DDBJ databases">
        <authorList>
            <person name="Tandeau de Marsac N."/>
            <person name="Ferriera S."/>
            <person name="Johnson J."/>
            <person name="Kravitz S."/>
            <person name="Beeson K."/>
            <person name="Sutton G."/>
            <person name="Rogers Y.-H."/>
            <person name="Friedman R."/>
            <person name="Frazier M."/>
            <person name="Venter J.C."/>
        </authorList>
    </citation>
    <scope>NUCLEOTIDE SEQUENCE [LARGE SCALE GENOMIC DNA]</scope>
    <source>
        <strain evidence="2 3">PCC 7420</strain>
    </source>
</reference>
<organism evidence="2 3">
    <name type="scientific">Coleofasciculus chthonoplastes PCC 7420</name>
    <dbReference type="NCBI Taxonomy" id="118168"/>
    <lineage>
        <taxon>Bacteria</taxon>
        <taxon>Bacillati</taxon>
        <taxon>Cyanobacteriota</taxon>
        <taxon>Cyanophyceae</taxon>
        <taxon>Coleofasciculales</taxon>
        <taxon>Coleofasciculaceae</taxon>
        <taxon>Coleofasciculus</taxon>
    </lineage>
</organism>
<proteinExistence type="predicted"/>
<dbReference type="AlphaFoldDB" id="B4W3E8"/>
<evidence type="ECO:0000313" key="3">
    <source>
        <dbReference type="Proteomes" id="UP000003835"/>
    </source>
</evidence>
<dbReference type="EMBL" id="DS989874">
    <property type="protein sequence ID" value="EDX71258.1"/>
    <property type="molecule type" value="Genomic_DNA"/>
</dbReference>
<evidence type="ECO:0000256" key="1">
    <source>
        <dbReference type="SAM" id="Coils"/>
    </source>
</evidence>
<dbReference type="Proteomes" id="UP000003835">
    <property type="component" value="Unassembled WGS sequence"/>
</dbReference>